<feature type="compositionally biased region" description="Polar residues" evidence="2">
    <location>
        <begin position="242"/>
        <end position="254"/>
    </location>
</feature>
<feature type="coiled-coil region" evidence="1">
    <location>
        <begin position="187"/>
        <end position="221"/>
    </location>
</feature>
<dbReference type="EMBL" id="MU150230">
    <property type="protein sequence ID" value="KAF9469212.1"/>
    <property type="molecule type" value="Genomic_DNA"/>
</dbReference>
<evidence type="ECO:0000313" key="3">
    <source>
        <dbReference type="EMBL" id="KAF9469212.1"/>
    </source>
</evidence>
<gene>
    <name evidence="3" type="ORF">BDZ94DRAFT_1243963</name>
</gene>
<dbReference type="AlphaFoldDB" id="A0A9P5YHQ4"/>
<evidence type="ECO:0000256" key="1">
    <source>
        <dbReference type="SAM" id="Coils"/>
    </source>
</evidence>
<dbReference type="Proteomes" id="UP000807353">
    <property type="component" value="Unassembled WGS sequence"/>
</dbReference>
<accession>A0A9P5YHQ4</accession>
<keyword evidence="1" id="KW-0175">Coiled coil</keyword>
<evidence type="ECO:0000313" key="4">
    <source>
        <dbReference type="Proteomes" id="UP000807353"/>
    </source>
</evidence>
<proteinExistence type="predicted"/>
<feature type="compositionally biased region" description="Polar residues" evidence="2">
    <location>
        <begin position="262"/>
        <end position="282"/>
    </location>
</feature>
<feature type="coiled-coil region" evidence="1">
    <location>
        <begin position="101"/>
        <end position="128"/>
    </location>
</feature>
<name>A0A9P5YHQ4_9AGAR</name>
<dbReference type="OrthoDB" id="3050337at2759"/>
<protein>
    <submittedName>
        <fullName evidence="3">Uncharacterized protein</fullName>
    </submittedName>
</protein>
<sequence>MNPVPQHPPRMQPAIQAGADALTSLIETERADAVATSREQYQRLEQLFHTYQHQAETVHAADQIKLGQIYQQLLQVQARFSPLQQESAQVGQSQGTEASTTVALQNDQENLREEITKANMKILEAQRAELLATRRFEELQSVLQKVGITFSSTDKSLRFSASWAFVLAELETLGRGPANPEELQELLGQLTQKLQNDRDTIAALERKILSSEQERQKMVEDYETKISSFKLEVSMLHNTPHAQSLSVQARSPKSQVEDEQSSTRSNDSATLITRSTQATHPTPQTLAAWNKSGRPMPQLLHTLNTVVQTPSQGGPTEMNLGLPSHPLHDRPMLHIPRIDLRSVQADGRRKTYKSTAHA</sequence>
<keyword evidence="4" id="KW-1185">Reference proteome</keyword>
<feature type="region of interest" description="Disordered" evidence="2">
    <location>
        <begin position="242"/>
        <end position="282"/>
    </location>
</feature>
<evidence type="ECO:0000256" key="2">
    <source>
        <dbReference type="SAM" id="MobiDB-lite"/>
    </source>
</evidence>
<organism evidence="3 4">
    <name type="scientific">Collybia nuda</name>
    <dbReference type="NCBI Taxonomy" id="64659"/>
    <lineage>
        <taxon>Eukaryota</taxon>
        <taxon>Fungi</taxon>
        <taxon>Dikarya</taxon>
        <taxon>Basidiomycota</taxon>
        <taxon>Agaricomycotina</taxon>
        <taxon>Agaricomycetes</taxon>
        <taxon>Agaricomycetidae</taxon>
        <taxon>Agaricales</taxon>
        <taxon>Tricholomatineae</taxon>
        <taxon>Clitocybaceae</taxon>
        <taxon>Collybia</taxon>
    </lineage>
</organism>
<comment type="caution">
    <text evidence="3">The sequence shown here is derived from an EMBL/GenBank/DDBJ whole genome shotgun (WGS) entry which is preliminary data.</text>
</comment>
<reference evidence="3" key="1">
    <citation type="submission" date="2020-11" db="EMBL/GenBank/DDBJ databases">
        <authorList>
            <consortium name="DOE Joint Genome Institute"/>
            <person name="Ahrendt S."/>
            <person name="Riley R."/>
            <person name="Andreopoulos W."/>
            <person name="Labutti K."/>
            <person name="Pangilinan J."/>
            <person name="Ruiz-Duenas F.J."/>
            <person name="Barrasa J.M."/>
            <person name="Sanchez-Garcia M."/>
            <person name="Camarero S."/>
            <person name="Miyauchi S."/>
            <person name="Serrano A."/>
            <person name="Linde D."/>
            <person name="Babiker R."/>
            <person name="Drula E."/>
            <person name="Ayuso-Fernandez I."/>
            <person name="Pacheco R."/>
            <person name="Padilla G."/>
            <person name="Ferreira P."/>
            <person name="Barriuso J."/>
            <person name="Kellner H."/>
            <person name="Castanera R."/>
            <person name="Alfaro M."/>
            <person name="Ramirez L."/>
            <person name="Pisabarro A.G."/>
            <person name="Kuo A."/>
            <person name="Tritt A."/>
            <person name="Lipzen A."/>
            <person name="He G."/>
            <person name="Yan M."/>
            <person name="Ng V."/>
            <person name="Cullen D."/>
            <person name="Martin F."/>
            <person name="Rosso M.-N."/>
            <person name="Henrissat B."/>
            <person name="Hibbett D."/>
            <person name="Martinez A.T."/>
            <person name="Grigoriev I.V."/>
        </authorList>
    </citation>
    <scope>NUCLEOTIDE SEQUENCE</scope>
    <source>
        <strain evidence="3">CBS 247.69</strain>
    </source>
</reference>